<dbReference type="PROSITE" id="PS51257">
    <property type="entry name" value="PROKAR_LIPOPROTEIN"/>
    <property type="match status" value="1"/>
</dbReference>
<dbReference type="EMBL" id="JAMQJY010000001">
    <property type="protein sequence ID" value="MCM2675112.1"/>
    <property type="molecule type" value="Genomic_DNA"/>
</dbReference>
<dbReference type="Proteomes" id="UP001203665">
    <property type="component" value="Unassembled WGS sequence"/>
</dbReference>
<accession>A0ABT0XGV8</accession>
<dbReference type="Gene3D" id="2.60.40.2360">
    <property type="entry name" value="Intracellular proteinase inhibitor BsuPI"/>
    <property type="match status" value="1"/>
</dbReference>
<dbReference type="Pfam" id="PF12690">
    <property type="entry name" value="BsuPI"/>
    <property type="match status" value="1"/>
</dbReference>
<sequence length="160" mass="18085">MFKKWKPILITGLLVTLTACGQEAEAPGDESQENQEGAEEMNGWQLEVQAVQENEDLKVELQLTNNTDDTQTLEFSSSQAYELVMTDDADEEVYRFSEGMMFTMAIMEEEIEKGDSRTYEESIPLTHIEEGNYTLQAEIAGKTEDNSELPKTTIDVEITK</sequence>
<dbReference type="InterPro" id="IPR020481">
    <property type="entry name" value="Intracell_prot_inh_BsuPI"/>
</dbReference>
<gene>
    <name evidence="3" type="ORF">NDM98_06155</name>
</gene>
<reference evidence="3" key="1">
    <citation type="submission" date="2022-06" db="EMBL/GenBank/DDBJ databases">
        <title>Alkalicoccobacillus porphyridii sp. nov., isolated from a marine red alga, Porphyridium purpureum and reclassification of Shouchella plakortidis and Shouchella gibsonii as Alkalicoccobacillus plakortidis comb. nov. and Alkalicoccobacillus gibsonii comb. nov.</title>
        <authorList>
            <person name="Kim K.H."/>
            <person name="Lee J.K."/>
            <person name="Han D.M."/>
            <person name="Baek J.H."/>
            <person name="Jeon C.O."/>
        </authorList>
    </citation>
    <scope>NUCLEOTIDE SEQUENCE</scope>
    <source>
        <strain evidence="3">DSM 19153</strain>
    </source>
</reference>
<dbReference type="RefSeq" id="WP_251605398.1">
    <property type="nucleotide sequence ID" value="NZ_JAMQJY010000001.1"/>
</dbReference>
<feature type="chain" id="PRO_5045523796" description="Intracellular proteinase inhibitor BsuPI domain-containing protein" evidence="1">
    <location>
        <begin position="22"/>
        <end position="160"/>
    </location>
</feature>
<keyword evidence="4" id="KW-1185">Reference proteome</keyword>
<evidence type="ECO:0000313" key="4">
    <source>
        <dbReference type="Proteomes" id="UP001203665"/>
    </source>
</evidence>
<name>A0ABT0XGV8_9BACI</name>
<evidence type="ECO:0000256" key="1">
    <source>
        <dbReference type="SAM" id="SignalP"/>
    </source>
</evidence>
<comment type="caution">
    <text evidence="3">The sequence shown here is derived from an EMBL/GenBank/DDBJ whole genome shotgun (WGS) entry which is preliminary data.</text>
</comment>
<feature type="signal peptide" evidence="1">
    <location>
        <begin position="1"/>
        <end position="21"/>
    </location>
</feature>
<feature type="domain" description="Intracellular proteinase inhibitor BsuPI" evidence="2">
    <location>
        <begin position="44"/>
        <end position="142"/>
    </location>
</feature>
<evidence type="ECO:0000259" key="2">
    <source>
        <dbReference type="Pfam" id="PF12690"/>
    </source>
</evidence>
<organism evidence="3 4">
    <name type="scientific">Alkalicoccobacillus plakortidis</name>
    <dbReference type="NCBI Taxonomy" id="444060"/>
    <lineage>
        <taxon>Bacteria</taxon>
        <taxon>Bacillati</taxon>
        <taxon>Bacillota</taxon>
        <taxon>Bacilli</taxon>
        <taxon>Bacillales</taxon>
        <taxon>Bacillaceae</taxon>
        <taxon>Alkalicoccobacillus</taxon>
    </lineage>
</organism>
<proteinExistence type="predicted"/>
<protein>
    <recommendedName>
        <fullName evidence="2">Intracellular proteinase inhibitor BsuPI domain-containing protein</fullName>
    </recommendedName>
</protein>
<dbReference type="InterPro" id="IPR038144">
    <property type="entry name" value="IPI"/>
</dbReference>
<evidence type="ECO:0000313" key="3">
    <source>
        <dbReference type="EMBL" id="MCM2675112.1"/>
    </source>
</evidence>
<keyword evidence="1" id="KW-0732">Signal</keyword>